<feature type="domain" description="Ribosomal RNA small subunit methyltransferase E methyltransferase" evidence="13">
    <location>
        <begin position="80"/>
        <end position="237"/>
    </location>
</feature>
<evidence type="ECO:0000259" key="14">
    <source>
        <dbReference type="Pfam" id="PF20260"/>
    </source>
</evidence>
<dbReference type="InterPro" id="IPR046886">
    <property type="entry name" value="RsmE_MTase_dom"/>
</dbReference>
<evidence type="ECO:0000313" key="15">
    <source>
        <dbReference type="EMBL" id="RZO27759.1"/>
    </source>
</evidence>
<evidence type="ECO:0000256" key="4">
    <source>
        <dbReference type="ARBA" id="ARBA00013673"/>
    </source>
</evidence>
<dbReference type="PANTHER" id="PTHR30027:SF3">
    <property type="entry name" value="16S RRNA (URACIL(1498)-N(3))-METHYLTRANSFERASE"/>
    <property type="match status" value="1"/>
</dbReference>
<comment type="similarity">
    <text evidence="2 12">Belongs to the RNA methyltransferase RsmE family.</text>
</comment>
<evidence type="ECO:0000256" key="12">
    <source>
        <dbReference type="PIRNR" id="PIRNR015601"/>
    </source>
</evidence>
<dbReference type="InterPro" id="IPR015947">
    <property type="entry name" value="PUA-like_sf"/>
</dbReference>
<dbReference type="InterPro" id="IPR029028">
    <property type="entry name" value="Alpha/beta_knot_MTases"/>
</dbReference>
<feature type="domain" description="Ribosomal RNA small subunit methyltransferase E PUA-like" evidence="14">
    <location>
        <begin position="20"/>
        <end position="65"/>
    </location>
</feature>
<comment type="catalytic activity">
    <reaction evidence="11 12">
        <text>uridine(1498) in 16S rRNA + S-adenosyl-L-methionine = N(3)-methyluridine(1498) in 16S rRNA + S-adenosyl-L-homocysteine + H(+)</text>
        <dbReference type="Rhea" id="RHEA:42920"/>
        <dbReference type="Rhea" id="RHEA-COMP:10283"/>
        <dbReference type="Rhea" id="RHEA-COMP:10284"/>
        <dbReference type="ChEBI" id="CHEBI:15378"/>
        <dbReference type="ChEBI" id="CHEBI:57856"/>
        <dbReference type="ChEBI" id="CHEBI:59789"/>
        <dbReference type="ChEBI" id="CHEBI:65315"/>
        <dbReference type="ChEBI" id="CHEBI:74502"/>
        <dbReference type="EC" id="2.1.1.193"/>
    </reaction>
</comment>
<dbReference type="NCBIfam" id="TIGR00046">
    <property type="entry name" value="RsmE family RNA methyltransferase"/>
    <property type="match status" value="1"/>
</dbReference>
<dbReference type="Pfam" id="PF04452">
    <property type="entry name" value="Methyltrans_RNA"/>
    <property type="match status" value="1"/>
</dbReference>
<keyword evidence="5 12" id="KW-0963">Cytoplasm</keyword>
<keyword evidence="7 12" id="KW-0489">Methyltransferase</keyword>
<evidence type="ECO:0000256" key="9">
    <source>
        <dbReference type="ARBA" id="ARBA00022691"/>
    </source>
</evidence>
<dbReference type="Proteomes" id="UP000315283">
    <property type="component" value="Unassembled WGS sequence"/>
</dbReference>
<dbReference type="PANTHER" id="PTHR30027">
    <property type="entry name" value="RIBOSOMAL RNA SMALL SUBUNIT METHYLTRANSFERASE E"/>
    <property type="match status" value="1"/>
</dbReference>
<keyword evidence="9 12" id="KW-0949">S-adenosyl-L-methionine</keyword>
<evidence type="ECO:0000256" key="6">
    <source>
        <dbReference type="ARBA" id="ARBA00022552"/>
    </source>
</evidence>
<name>A0A520N2Z2_9GAMM</name>
<evidence type="ECO:0000313" key="16">
    <source>
        <dbReference type="Proteomes" id="UP000315283"/>
    </source>
</evidence>
<organism evidence="15 16">
    <name type="scientific">SAR86 cluster bacterium</name>
    <dbReference type="NCBI Taxonomy" id="2030880"/>
    <lineage>
        <taxon>Bacteria</taxon>
        <taxon>Pseudomonadati</taxon>
        <taxon>Pseudomonadota</taxon>
        <taxon>Gammaproteobacteria</taxon>
        <taxon>SAR86 cluster</taxon>
    </lineage>
</organism>
<dbReference type="PIRSF" id="PIRSF015601">
    <property type="entry name" value="MTase_slr0722"/>
    <property type="match status" value="1"/>
</dbReference>
<gene>
    <name evidence="15" type="ORF">EVA97_03785</name>
</gene>
<evidence type="ECO:0000256" key="5">
    <source>
        <dbReference type="ARBA" id="ARBA00022490"/>
    </source>
</evidence>
<dbReference type="GO" id="GO:0070475">
    <property type="term" value="P:rRNA base methylation"/>
    <property type="evidence" value="ECO:0007669"/>
    <property type="project" value="TreeGrafter"/>
</dbReference>
<dbReference type="GO" id="GO:0005737">
    <property type="term" value="C:cytoplasm"/>
    <property type="evidence" value="ECO:0007669"/>
    <property type="project" value="UniProtKB-SubCell"/>
</dbReference>
<proteinExistence type="inferred from homology"/>
<dbReference type="EC" id="2.1.1.193" evidence="3 12"/>
<dbReference type="InterPro" id="IPR046887">
    <property type="entry name" value="RsmE_PUA-like"/>
</dbReference>
<protein>
    <recommendedName>
        <fullName evidence="4 12">Ribosomal RNA small subunit methyltransferase E</fullName>
        <ecNumber evidence="3 12">2.1.1.193</ecNumber>
    </recommendedName>
</protein>
<dbReference type="EMBL" id="SHBJ01000029">
    <property type="protein sequence ID" value="RZO27759.1"/>
    <property type="molecule type" value="Genomic_DNA"/>
</dbReference>
<keyword evidence="6 12" id="KW-0698">rRNA processing</keyword>
<dbReference type="CDD" id="cd18084">
    <property type="entry name" value="RsmE-like"/>
    <property type="match status" value="1"/>
</dbReference>
<keyword evidence="8 12" id="KW-0808">Transferase</keyword>
<dbReference type="Gene3D" id="2.40.240.20">
    <property type="entry name" value="Hypothetical PUA domain-like, domain 1"/>
    <property type="match status" value="1"/>
</dbReference>
<evidence type="ECO:0000256" key="10">
    <source>
        <dbReference type="ARBA" id="ARBA00025699"/>
    </source>
</evidence>
<dbReference type="SUPFAM" id="SSF88697">
    <property type="entry name" value="PUA domain-like"/>
    <property type="match status" value="1"/>
</dbReference>
<comment type="function">
    <text evidence="10 12">Specifically methylates the N3 position of the uracil ring of uridine 1498 (m3U1498) in 16S rRNA. Acts on the fully assembled 30S ribosomal subunit.</text>
</comment>
<evidence type="ECO:0000256" key="3">
    <source>
        <dbReference type="ARBA" id="ARBA00012328"/>
    </source>
</evidence>
<dbReference type="InterPro" id="IPR006700">
    <property type="entry name" value="RsmE"/>
</dbReference>
<dbReference type="Gene3D" id="3.40.1280.10">
    <property type="match status" value="1"/>
</dbReference>
<evidence type="ECO:0000256" key="11">
    <source>
        <dbReference type="ARBA" id="ARBA00047944"/>
    </source>
</evidence>
<dbReference type="InterPro" id="IPR029026">
    <property type="entry name" value="tRNA_m1G_MTases_N"/>
</dbReference>
<dbReference type="SUPFAM" id="SSF75217">
    <property type="entry name" value="alpha/beta knot"/>
    <property type="match status" value="1"/>
</dbReference>
<evidence type="ECO:0000256" key="1">
    <source>
        <dbReference type="ARBA" id="ARBA00004496"/>
    </source>
</evidence>
<evidence type="ECO:0000256" key="7">
    <source>
        <dbReference type="ARBA" id="ARBA00022603"/>
    </source>
</evidence>
<dbReference type="Pfam" id="PF20260">
    <property type="entry name" value="PUA_4"/>
    <property type="match status" value="1"/>
</dbReference>
<evidence type="ECO:0000256" key="8">
    <source>
        <dbReference type="ARBA" id="ARBA00022679"/>
    </source>
</evidence>
<comment type="subcellular location">
    <subcellularLocation>
        <location evidence="1 12">Cytoplasm</location>
    </subcellularLocation>
</comment>
<accession>A0A520N2Z2</accession>
<dbReference type="GO" id="GO:0070042">
    <property type="term" value="F:rRNA (uridine-N3-)-methyltransferase activity"/>
    <property type="evidence" value="ECO:0007669"/>
    <property type="project" value="TreeGrafter"/>
</dbReference>
<sequence>MRIHRVYCKSVSGPNQIFKIDESQSHHLIRALRLKEDDIVEVFDGQGISAHCKIIKLSKKYCEVEKAGEPLYQLAPKRILTAIIPIIKKNNFNFMIQKLTEIGVNKFIVYKPDLIDQSVAKKNFSGVIEKSHEIIINVCKQCGNNFLPEIEHKLNLKEAIMQLEDSDEIFSFDTEAHEYFNQYELGEDSSIAIVTGPESGFSDEELELIKMQNIKKRYLGQNILRAETAPIYASSLIKNHFDKIE</sequence>
<dbReference type="AlphaFoldDB" id="A0A520N2Z2"/>
<comment type="caution">
    <text evidence="15">The sequence shown here is derived from an EMBL/GenBank/DDBJ whole genome shotgun (WGS) entry which is preliminary data.</text>
</comment>
<evidence type="ECO:0000259" key="13">
    <source>
        <dbReference type="Pfam" id="PF04452"/>
    </source>
</evidence>
<evidence type="ECO:0000256" key="2">
    <source>
        <dbReference type="ARBA" id="ARBA00005528"/>
    </source>
</evidence>
<reference evidence="15 16" key="1">
    <citation type="submission" date="2019-02" db="EMBL/GenBank/DDBJ databases">
        <title>Prokaryotic population dynamics and viral predation in marine succession experiment using metagenomics: the confinement effect.</title>
        <authorList>
            <person name="Haro-Moreno J.M."/>
            <person name="Rodriguez-Valera F."/>
            <person name="Lopez-Perez M."/>
        </authorList>
    </citation>
    <scope>NUCLEOTIDE SEQUENCE [LARGE SCALE GENOMIC DNA]</scope>
    <source>
        <strain evidence="15">MED-G164</strain>
    </source>
</reference>